<comment type="caution">
    <text evidence="2">The sequence shown here is derived from an EMBL/GenBank/DDBJ whole genome shotgun (WGS) entry which is preliminary data.</text>
</comment>
<accession>A0A426YWR6</accession>
<gene>
    <name evidence="2" type="ORF">B296_00001166</name>
</gene>
<evidence type="ECO:0000313" key="2">
    <source>
        <dbReference type="EMBL" id="RRT56163.1"/>
    </source>
</evidence>
<organism evidence="2 3">
    <name type="scientific">Ensete ventricosum</name>
    <name type="common">Abyssinian banana</name>
    <name type="synonym">Musa ensete</name>
    <dbReference type="NCBI Taxonomy" id="4639"/>
    <lineage>
        <taxon>Eukaryota</taxon>
        <taxon>Viridiplantae</taxon>
        <taxon>Streptophyta</taxon>
        <taxon>Embryophyta</taxon>
        <taxon>Tracheophyta</taxon>
        <taxon>Spermatophyta</taxon>
        <taxon>Magnoliopsida</taxon>
        <taxon>Liliopsida</taxon>
        <taxon>Zingiberales</taxon>
        <taxon>Musaceae</taxon>
        <taxon>Ensete</taxon>
    </lineage>
</organism>
<sequence>MKKLPTCTEETPQSLERKAEDAVPGRGVTALAEVLMENFYCLATRRSSARVPSADGRCRDQPELLIEQSEGENFVLRG</sequence>
<feature type="region of interest" description="Disordered" evidence="1">
    <location>
        <begin position="1"/>
        <end position="22"/>
    </location>
</feature>
<dbReference type="Proteomes" id="UP000287651">
    <property type="component" value="Unassembled WGS sequence"/>
</dbReference>
<evidence type="ECO:0000256" key="1">
    <source>
        <dbReference type="SAM" id="MobiDB-lite"/>
    </source>
</evidence>
<evidence type="ECO:0000313" key="3">
    <source>
        <dbReference type="Proteomes" id="UP000287651"/>
    </source>
</evidence>
<reference evidence="2 3" key="1">
    <citation type="journal article" date="2014" name="Agronomy (Basel)">
        <title>A Draft Genome Sequence for Ensete ventricosum, the Drought-Tolerant Tree Against Hunger.</title>
        <authorList>
            <person name="Harrison J."/>
            <person name="Moore K.A."/>
            <person name="Paszkiewicz K."/>
            <person name="Jones T."/>
            <person name="Grant M."/>
            <person name="Ambacheew D."/>
            <person name="Muzemil S."/>
            <person name="Studholme D.J."/>
        </authorList>
    </citation>
    <scope>NUCLEOTIDE SEQUENCE [LARGE SCALE GENOMIC DNA]</scope>
</reference>
<proteinExistence type="predicted"/>
<name>A0A426YWR6_ENSVE</name>
<dbReference type="AlphaFoldDB" id="A0A426YWR6"/>
<protein>
    <submittedName>
        <fullName evidence="2">Uncharacterized protein</fullName>
    </submittedName>
</protein>
<dbReference type="EMBL" id="AMZH03009750">
    <property type="protein sequence ID" value="RRT56163.1"/>
    <property type="molecule type" value="Genomic_DNA"/>
</dbReference>